<dbReference type="AlphaFoldDB" id="A0A1Y2L8Z4"/>
<evidence type="ECO:0000256" key="1">
    <source>
        <dbReference type="ARBA" id="ARBA00018719"/>
    </source>
</evidence>
<evidence type="ECO:0000256" key="2">
    <source>
        <dbReference type="ARBA" id="ARBA00022630"/>
    </source>
</evidence>
<dbReference type="Pfam" id="PF07992">
    <property type="entry name" value="Pyr_redox_2"/>
    <property type="match status" value="1"/>
</dbReference>
<evidence type="ECO:0000313" key="5">
    <source>
        <dbReference type="EMBL" id="OSQ44632.1"/>
    </source>
</evidence>
<comment type="caution">
    <text evidence="5">The sequence shown here is derived from an EMBL/GenBank/DDBJ whole genome shotgun (WGS) entry which is preliminary data.</text>
</comment>
<proteinExistence type="predicted"/>
<reference evidence="5 6" key="1">
    <citation type="submission" date="2014-03" db="EMBL/GenBank/DDBJ databases">
        <title>The draft genome sequence of Thalassospira alkalitolerans JCM 18968.</title>
        <authorList>
            <person name="Lai Q."/>
            <person name="Shao Z."/>
        </authorList>
    </citation>
    <scope>NUCLEOTIDE SEQUENCE [LARGE SCALE GENOMIC DNA]</scope>
    <source>
        <strain evidence="5 6">JCM 18968</strain>
    </source>
</reference>
<evidence type="ECO:0000313" key="6">
    <source>
        <dbReference type="Proteomes" id="UP000193396"/>
    </source>
</evidence>
<dbReference type="Proteomes" id="UP000193396">
    <property type="component" value="Unassembled WGS sequence"/>
</dbReference>
<gene>
    <name evidence="5" type="ORF">TALK_18655</name>
</gene>
<dbReference type="PRINTS" id="PR00469">
    <property type="entry name" value="PNDRDTASEII"/>
</dbReference>
<dbReference type="SUPFAM" id="SSF51905">
    <property type="entry name" value="FAD/NAD(P)-binding domain"/>
    <property type="match status" value="1"/>
</dbReference>
<feature type="domain" description="FAD/NAD(P)-binding" evidence="4">
    <location>
        <begin position="12"/>
        <end position="306"/>
    </location>
</feature>
<dbReference type="InterPro" id="IPR036188">
    <property type="entry name" value="FAD/NAD-bd_sf"/>
</dbReference>
<dbReference type="STRING" id="1293890.TALK_18655"/>
<keyword evidence="2" id="KW-0285">Flavoprotein</keyword>
<dbReference type="InterPro" id="IPR050097">
    <property type="entry name" value="Ferredoxin-NADP_redctase_2"/>
</dbReference>
<dbReference type="Gene3D" id="3.50.50.60">
    <property type="entry name" value="FAD/NAD(P)-binding domain"/>
    <property type="match status" value="2"/>
</dbReference>
<protein>
    <recommendedName>
        <fullName evidence="1">Thioredoxin reductase</fullName>
    </recommendedName>
</protein>
<dbReference type="InterPro" id="IPR023753">
    <property type="entry name" value="FAD/NAD-binding_dom"/>
</dbReference>
<dbReference type="GO" id="GO:0016491">
    <property type="term" value="F:oxidoreductase activity"/>
    <property type="evidence" value="ECO:0007669"/>
    <property type="project" value="UniProtKB-KW"/>
</dbReference>
<keyword evidence="3" id="KW-0560">Oxidoreductase</keyword>
<dbReference type="EMBL" id="JFKB01000018">
    <property type="protein sequence ID" value="OSQ44632.1"/>
    <property type="molecule type" value="Genomic_DNA"/>
</dbReference>
<dbReference type="PRINTS" id="PR00368">
    <property type="entry name" value="FADPNR"/>
</dbReference>
<accession>A0A1Y2L8Z4</accession>
<evidence type="ECO:0000259" key="4">
    <source>
        <dbReference type="Pfam" id="PF07992"/>
    </source>
</evidence>
<keyword evidence="6" id="KW-1185">Reference proteome</keyword>
<evidence type="ECO:0000256" key="3">
    <source>
        <dbReference type="ARBA" id="ARBA00023002"/>
    </source>
</evidence>
<dbReference type="PANTHER" id="PTHR48105">
    <property type="entry name" value="THIOREDOXIN REDUCTASE 1-RELATED-RELATED"/>
    <property type="match status" value="1"/>
</dbReference>
<organism evidence="5 6">
    <name type="scientific">Thalassospira alkalitolerans</name>
    <dbReference type="NCBI Taxonomy" id="1293890"/>
    <lineage>
        <taxon>Bacteria</taxon>
        <taxon>Pseudomonadati</taxon>
        <taxon>Pseudomonadota</taxon>
        <taxon>Alphaproteobacteria</taxon>
        <taxon>Rhodospirillales</taxon>
        <taxon>Thalassospiraceae</taxon>
        <taxon>Thalassospira</taxon>
    </lineage>
</organism>
<sequence>MQPPRPDPEKLYDVIIVGGGFAGLSAAMQLARARKEICIIDAGQPRNRFAAASHGFFGLDGKSPAEISRIATDQITAYATVCIAHGTARTATRLGKDGDNGNGDDSRDTRFKITLEDGRRLQAKRLILATGVRDTLPDTIPGLIPRWGKTVLHCPYCHGYEVRDQPLGVLATGPMSVHQAMMIPDWGPTTFFTQGIYEPEPDMLASMAARRITIERNPIMELIGASPELDGIKLTDGRTIAIKALFAGPHVSMTNPLAEMLGCAFEDGFTGPYIKVDNSQETSIAGVFAAGDAATARHNATLASAAGVLAGVGAHQSLIFA</sequence>
<name>A0A1Y2L8Z4_9PROT</name>